<protein>
    <recommendedName>
        <fullName evidence="5">Histidine-rich glycoprotein-like</fullName>
    </recommendedName>
</protein>
<comment type="caution">
    <text evidence="3">The sequence shown here is derived from an EMBL/GenBank/DDBJ whole genome shotgun (WGS) entry which is preliminary data.</text>
</comment>
<reference evidence="3 4" key="1">
    <citation type="submission" date="2021-06" db="EMBL/GenBank/DDBJ databases">
        <title>Caerostris extrusa draft genome.</title>
        <authorList>
            <person name="Kono N."/>
            <person name="Arakawa K."/>
        </authorList>
    </citation>
    <scope>NUCLEOTIDE SEQUENCE [LARGE SCALE GENOMIC DNA]</scope>
</reference>
<feature type="compositionally biased region" description="Basic residues" evidence="1">
    <location>
        <begin position="61"/>
        <end position="78"/>
    </location>
</feature>
<evidence type="ECO:0000256" key="2">
    <source>
        <dbReference type="SAM" id="Phobius"/>
    </source>
</evidence>
<evidence type="ECO:0000313" key="4">
    <source>
        <dbReference type="Proteomes" id="UP001054945"/>
    </source>
</evidence>
<feature type="region of interest" description="Disordered" evidence="1">
    <location>
        <begin position="54"/>
        <end position="78"/>
    </location>
</feature>
<keyword evidence="2" id="KW-0472">Membrane</keyword>
<sequence>MVITTKNILIMVTTIMVMYVYIKNNLIMMITTKNILIRSSPSWASTCISLEQSPWSPQEHHGHHHQEHPDHGHHHHGHVRLYKEQPHHDHHRQEHPHHSHPHYMDMMYMYMMTKDIIMDIIIFKIIPIATEK</sequence>
<name>A0AAV4SZF4_CAEEX</name>
<evidence type="ECO:0000313" key="3">
    <source>
        <dbReference type="EMBL" id="GIY38767.1"/>
    </source>
</evidence>
<feature type="transmembrane region" description="Helical" evidence="2">
    <location>
        <begin position="6"/>
        <end position="22"/>
    </location>
</feature>
<proteinExistence type="predicted"/>
<gene>
    <name evidence="3" type="ORF">CEXT_272421</name>
</gene>
<evidence type="ECO:0000256" key="1">
    <source>
        <dbReference type="SAM" id="MobiDB-lite"/>
    </source>
</evidence>
<dbReference type="Proteomes" id="UP001054945">
    <property type="component" value="Unassembled WGS sequence"/>
</dbReference>
<keyword evidence="2" id="KW-1133">Transmembrane helix</keyword>
<dbReference type="AlphaFoldDB" id="A0AAV4SZF4"/>
<evidence type="ECO:0008006" key="5">
    <source>
        <dbReference type="Google" id="ProtNLM"/>
    </source>
</evidence>
<keyword evidence="2" id="KW-0812">Transmembrane</keyword>
<organism evidence="3 4">
    <name type="scientific">Caerostris extrusa</name>
    <name type="common">Bark spider</name>
    <name type="synonym">Caerostris bankana</name>
    <dbReference type="NCBI Taxonomy" id="172846"/>
    <lineage>
        <taxon>Eukaryota</taxon>
        <taxon>Metazoa</taxon>
        <taxon>Ecdysozoa</taxon>
        <taxon>Arthropoda</taxon>
        <taxon>Chelicerata</taxon>
        <taxon>Arachnida</taxon>
        <taxon>Araneae</taxon>
        <taxon>Araneomorphae</taxon>
        <taxon>Entelegynae</taxon>
        <taxon>Araneoidea</taxon>
        <taxon>Araneidae</taxon>
        <taxon>Caerostris</taxon>
    </lineage>
</organism>
<accession>A0AAV4SZF4</accession>
<keyword evidence="4" id="KW-1185">Reference proteome</keyword>
<dbReference type="EMBL" id="BPLR01010353">
    <property type="protein sequence ID" value="GIY38767.1"/>
    <property type="molecule type" value="Genomic_DNA"/>
</dbReference>